<accession>A0A0V0QCB7</accession>
<comment type="caution">
    <text evidence="2">The sequence shown here is derived from an EMBL/GenBank/DDBJ whole genome shotgun (WGS) entry which is preliminary data.</text>
</comment>
<protein>
    <submittedName>
        <fullName evidence="2">Uncharacterized protein</fullName>
    </submittedName>
</protein>
<gene>
    <name evidence="2" type="ORF">PPERSA_10945</name>
</gene>
<dbReference type="OrthoDB" id="437249at2759"/>
<dbReference type="Proteomes" id="UP000054937">
    <property type="component" value="Unassembled WGS sequence"/>
</dbReference>
<evidence type="ECO:0000313" key="3">
    <source>
        <dbReference type="Proteomes" id="UP000054937"/>
    </source>
</evidence>
<dbReference type="InParanoid" id="A0A0V0QCB7"/>
<keyword evidence="3" id="KW-1185">Reference proteome</keyword>
<proteinExistence type="predicted"/>
<reference evidence="2 3" key="1">
    <citation type="journal article" date="2015" name="Sci. Rep.">
        <title>Genome of the facultative scuticociliatosis pathogen Pseudocohnilembus persalinus provides insight into its virulence through horizontal gene transfer.</title>
        <authorList>
            <person name="Xiong J."/>
            <person name="Wang G."/>
            <person name="Cheng J."/>
            <person name="Tian M."/>
            <person name="Pan X."/>
            <person name="Warren A."/>
            <person name="Jiang C."/>
            <person name="Yuan D."/>
            <person name="Miao W."/>
        </authorList>
    </citation>
    <scope>NUCLEOTIDE SEQUENCE [LARGE SCALE GENOMIC DNA]</scope>
    <source>
        <strain evidence="2">36N120E</strain>
    </source>
</reference>
<feature type="region of interest" description="Disordered" evidence="1">
    <location>
        <begin position="429"/>
        <end position="449"/>
    </location>
</feature>
<dbReference type="OMA" id="TEADNAY"/>
<evidence type="ECO:0000256" key="1">
    <source>
        <dbReference type="SAM" id="MobiDB-lite"/>
    </source>
</evidence>
<sequence length="449" mass="52324">MSQYNNFKYEDPYNYHSLQRNETMQLNTINRQDIGYPKFQTQAIKDYSLRTDDLKGSQPKGEYPYQSKVTYANRSDDIKGAQPKQLIFNNREPQYQDNTLKIDDINGARPNICQFKTNRVGNNPLEPVYQLPQVQLTQPEVLKFLRNTLDISDIDGTRPKKDTSFIPKRNPIQYEEIAGSKPRKQYVPNNIRSSLDVKDINNTKSWYPQRQTNPLQPVYKVYDDKNQIQFYGKVEKSEPKILHPNNFKSPNYAYNNQDIEGSQAYSLPNKFLMKDQRKDFRNINDTADINGAQPNTVKKGIRTQRNINPLMPKYQIPGNSEQQLEFGQSRYFQGNGQNYTNNNRYGDQNQIQNLNQNLKQNQGYNIKGHKSVDFGYSGQNQLQQQQQQFQQQGGQVLQQQNQNLGYNSFNNLGQQNSIKYSATQNLVGNGNNINSNNNQNQQMQQQWYK</sequence>
<dbReference type="PANTHER" id="PTHR38130:SF1">
    <property type="entry name" value="EF-HAND DOMAIN-CONTAINING PROTEIN"/>
    <property type="match status" value="1"/>
</dbReference>
<dbReference type="EMBL" id="LDAU01000203">
    <property type="protein sequence ID" value="KRW99826.1"/>
    <property type="molecule type" value="Genomic_DNA"/>
</dbReference>
<dbReference type="PANTHER" id="PTHR38130">
    <property type="entry name" value="EF-HAND DOMAIN-CONTAINING PROTEIN"/>
    <property type="match status" value="1"/>
</dbReference>
<name>A0A0V0QCB7_PSEPJ</name>
<organism evidence="2 3">
    <name type="scientific">Pseudocohnilembus persalinus</name>
    <name type="common">Ciliate</name>
    <dbReference type="NCBI Taxonomy" id="266149"/>
    <lineage>
        <taxon>Eukaryota</taxon>
        <taxon>Sar</taxon>
        <taxon>Alveolata</taxon>
        <taxon>Ciliophora</taxon>
        <taxon>Intramacronucleata</taxon>
        <taxon>Oligohymenophorea</taxon>
        <taxon>Scuticociliatia</taxon>
        <taxon>Philasterida</taxon>
        <taxon>Pseudocohnilembidae</taxon>
        <taxon>Pseudocohnilembus</taxon>
    </lineage>
</organism>
<evidence type="ECO:0000313" key="2">
    <source>
        <dbReference type="EMBL" id="KRW99826.1"/>
    </source>
</evidence>
<dbReference type="AlphaFoldDB" id="A0A0V0QCB7"/>